<feature type="compositionally biased region" description="Polar residues" evidence="4">
    <location>
        <begin position="1125"/>
        <end position="1135"/>
    </location>
</feature>
<dbReference type="SUPFAM" id="SSF48452">
    <property type="entry name" value="TPR-like"/>
    <property type="match status" value="1"/>
</dbReference>
<protein>
    <submittedName>
        <fullName evidence="6 7">Uncharacterized protein LOC113201787 isoform X1</fullName>
    </submittedName>
</protein>
<comment type="subcellular location">
    <subcellularLocation>
        <location evidence="1">Nucleus</location>
    </subcellularLocation>
</comment>
<feature type="compositionally biased region" description="Basic and acidic residues" evidence="4">
    <location>
        <begin position="1944"/>
        <end position="1955"/>
    </location>
</feature>
<dbReference type="Gene3D" id="1.25.40.10">
    <property type="entry name" value="Tetratricopeptide repeat domain"/>
    <property type="match status" value="2"/>
</dbReference>
<keyword evidence="3" id="KW-0802">TPR repeat</keyword>
<feature type="compositionally biased region" description="Polar residues" evidence="4">
    <location>
        <begin position="2725"/>
        <end position="2734"/>
    </location>
</feature>
<feature type="region of interest" description="Disordered" evidence="4">
    <location>
        <begin position="340"/>
        <end position="411"/>
    </location>
</feature>
<dbReference type="PANTHER" id="PTHR15502:SF7">
    <property type="entry name" value="CALCINEURIN-BINDING PROTEIN CABIN-1"/>
    <property type="match status" value="1"/>
</dbReference>
<dbReference type="Proteomes" id="UP000504606">
    <property type="component" value="Unplaced"/>
</dbReference>
<feature type="compositionally biased region" description="Polar residues" evidence="4">
    <location>
        <begin position="1830"/>
        <end position="1842"/>
    </location>
</feature>
<evidence type="ECO:0000313" key="6">
    <source>
        <dbReference type="RefSeq" id="XP_026271489.1"/>
    </source>
</evidence>
<feature type="compositionally biased region" description="Acidic residues" evidence="4">
    <location>
        <begin position="11"/>
        <end position="21"/>
    </location>
</feature>
<feature type="compositionally biased region" description="Basic residues" evidence="4">
    <location>
        <begin position="2621"/>
        <end position="2630"/>
    </location>
</feature>
<evidence type="ECO:0000256" key="2">
    <source>
        <dbReference type="ARBA" id="ARBA00023242"/>
    </source>
</evidence>
<feature type="compositionally biased region" description="Basic and acidic residues" evidence="4">
    <location>
        <begin position="1136"/>
        <end position="1146"/>
    </location>
</feature>
<feature type="region of interest" description="Disordered" evidence="4">
    <location>
        <begin position="2709"/>
        <end position="2780"/>
    </location>
</feature>
<sequence length="2878" mass="322312">MTRLRALNESSSDDSEEENEERETIEAQEERAFSLYKKALELRQNENYSEAEKLFISLLNDDFLADVCPEDLPSGADGLVRPAVALKYACLKNLGNVLVLQKRPEDGLKCFMQAVELDESDITMWHQMGSLALQIDDFQLASQAFQEGLRCNANHWPCLDSLLPVLYALNDYLGCLLLVSRALNLDPEYPQALALRDQIFKEDPSLVTNFKEFFPDEIDVSGLKSNLEDETASRAIAHALSLQERYFVKNAFHSDIIVDLECKKVISKLSRNTWEELGKSLLQTYNTVSSSPDKSFLHLVEITTSESANISDAEELKKLNTVCDSALAVGAVDVEIEAVDVDSEQDGKGEDQTEEDATEASGLEEEVKGSRNPPQNSPGLKRKRKRNSTNLMDQWSKRRSGRRAGRKVEDREESNLASRFRSFLPETLLSKDLEAEIAKASKRRPIRDLVDDWGDNSMDTVELCRLLQERDAKDEHQRKLKQNSKETFSERLKRENYFETNNESSDVCLFLEQYCLGTHNIIELITNFIKLLAGKNSITWPSGLVPVYTEAYECMRKHIPFYSPFNISDSNDIDLRDLYASLLYCELYVDLLQQKNLNNQDILSENGIVLAEALGNVMLLTGLNHIFSSTSDQSMVMVRTHWLRVHLFLLQEHSSLAIHSLQDVLESLEMIEAEEKLHEKDRISKSDGKAHKDVLVDGFSLEQGVKVEGSSLKANDEKDVDSPENESNTEHSSQATLAKDEAVSRMVSNLLPSNQPEEKETSKLDPTVTFDPCGKILEATSFLEEKNNKDSCLLKPNQEDECMEICTENRRETVCPVDVTSNSGYMADECIPEKVLAADTTSGAVGSETLPDLKLEEVKHKTSKTADVQQTLNQCGSPSEILVTDQNISIEEVSMTLEPLKATDKITDEVQAALSSKDSNSPEEVQKIKERVSQAEPVSEDSDSVKKKQQELLGDGASIELTEHSKEEILSNQSSPKCGFTEAICKVTEMKEEERDFSSSSTSANVIPANEPAKQLLNDTECVEVTSQIVEVVPAKPTCHASSSGSDLCDPNQETMEQLKENCAKESKSSLNKKIIPTTDDDMAPELESNVEQIVEKLPVNQGDSETVSIADAVDVSKSAEPLKNLTNPSTVSESKATREEEEKSTDSSVTITKPKYQIFLPNCRHNQDINKRAAQKLLTSLTRQQQLSEVDDLYSSGQYEILASSLTECFKYCAQQTDCENPEIDNLPDRPTQMAMLLDSLWQLQRYSDCFYWTEACLHEAFNRYLGSSDSENSSQDHDDQQMWATTVERLLAGLNGCLKVSDLAILNKLPKTCLTRLIQTLTSILCQQLEQNDCSVEMAIECTTPWVILHRVIFFEEQELPLRKDVIPSHMGVLFTAHEYMGKKSLCWLNEGILLHLILDVVVPQIRTTELSNVRDKLIHEVEQAILCLYGHPKKTNDRQRKKLQDHKVHQHLDLTWERSLLLLKFFEPDELPCFDSTTKISPDEEQLFLRILSLVPIDCSPKRYLDKMKAYLEGTVETFPDIQCSIPKAAENLYYLLADYYLKTFKWDAAIRFYMLDVCINPHRFDSWAGMALARSTQMFHDINSCDTLNKDRQLCRKRKAQQCFQVAVDLVPENTVMLIEYGNFAYTVHSFCSRLLKTETDGLSMEMFTKIEEEKDKMLAITEKCFKAAERLDHDERWLQQFMLGKVAEKRGERPMIFLQHYRQAARLLFESNAEYPLSLNYDPPQHYAFEAHEVHYRLHASILKSLEQMEGKILSEEIERLYKETLEEAAKSPFMAPRATPQLFLNSKRVSLDPLEHMGKKIKLDDSVVVVDHEDCKVITADTKSGSLQSDQATIESHAQEGGPLKERAEVDLRSSYPLKIPSPNSSIDVKLKQNDMSLSMPHTEQAVSIDPGASFTSKENSDLEVKKKSSNATHQYTEVESDVGLVEPAVVPLSNMEKNVKSSSVEDPKQITVSEKPNEREVDPSKSKNLQHISLVSPETKFELFPYNDPQYVTSNSIRNLNFFGLGMGVGNVDLSRQKMHGLSSVVAEHDYAAPYTDAEQNPAVQKLSDSSVSQCEEGNKHIYSHDQLDSGLNLNLLSSRNRDKLRDSVSIASCDNVPNVSNYELVIGESGLRQEQELSTLSVKNRKQTRSNNLKICCNRATGFSGVGSPVDGCVSISETAIQEAVPLKTKDSSATSNDKSDSSSASSGSSSSDDSSSESENSKNDKECQDKTVLQDSSKSNKQTPAPIVTNELVAPSSQRSSDHTDLINQCLVGIEECLVRYPRHYKSLYRLCHYYFHSKRGRNLLKCRQLLLTDYRVMRANRNININGLFKSGSINTMFNDVWRMPIDEIDRAGSFASHMSRCVHLFMELLRAQRDHATLLKLCIFLKRDPEKKDKKYLRDNERADLSKQALVLCLAAMRESVNLVRTTDNVIELFRTAKDGIKEMPQKEGTFKTLLSDAYKKFKGIQVEQSLYDDAVNFCQSELSSRKAAADFKLKQTQDRAKFAQLQAQMQAQAQVQVQAQAQTQAQTQVQAQVQAAQAIQMGVNTMSSTLPFNTLQSRFPTGVNASLGNALASPLFLPQMPVYRGRGRPPKVQQQTQQQLHNAMMMAQMIGLANAAHSFPVPTDSSKPKLMKQQKQRRVQQPTTSGPSTVVSSIIKDRPALSITTLPNSGSTTTTTSSNNGAPVRTGSPYSQPPVRPGLSGVDILPTGQSVWQARPRHTFPRPMNTPLPGNTDPRSNLNSNAMRRDGPKLKSLPKGMPGNSVTPRSFPTQTAARSFGTPSQSSNPVSLLSRLPGLQVKQNPQQGFGMYSESQSKALNTQERAAAAAQQQLDRLQKLQMASSQSSKPAVSISKVSATSSQAAVDNNVADGSETKKSNDPNFDVIVLD</sequence>
<keyword evidence="5" id="KW-1185">Reference proteome</keyword>
<accession>A0A6J1RQW7</accession>
<dbReference type="GeneID" id="113201787"/>
<feature type="repeat" description="TPR" evidence="3">
    <location>
        <begin position="122"/>
        <end position="155"/>
    </location>
</feature>
<evidence type="ECO:0000313" key="7">
    <source>
        <dbReference type="RefSeq" id="XP_052129775.1"/>
    </source>
</evidence>
<proteinExistence type="predicted"/>
<dbReference type="OrthoDB" id="77564at2759"/>
<feature type="compositionally biased region" description="Low complexity" evidence="4">
    <location>
        <begin position="2180"/>
        <end position="2202"/>
    </location>
</feature>
<feature type="region of interest" description="Disordered" evidence="4">
    <location>
        <begin position="1121"/>
        <end position="1149"/>
    </location>
</feature>
<dbReference type="InterPro" id="IPR011990">
    <property type="entry name" value="TPR-like_helical_dom_sf"/>
</dbReference>
<reference evidence="6 7" key="1">
    <citation type="submission" date="2025-04" db="UniProtKB">
        <authorList>
            <consortium name="RefSeq"/>
        </authorList>
    </citation>
    <scope>IDENTIFICATION</scope>
    <source>
        <tissue evidence="6 7">Whole organism</tissue>
    </source>
</reference>
<dbReference type="InterPro" id="IPR019734">
    <property type="entry name" value="TPR_rpt"/>
</dbReference>
<feature type="region of interest" description="Disordered" evidence="4">
    <location>
        <begin position="707"/>
        <end position="739"/>
    </location>
</feature>
<feature type="region of interest" description="Disordered" evidence="4">
    <location>
        <begin position="1"/>
        <end position="27"/>
    </location>
</feature>
<dbReference type="RefSeq" id="XP_026271489.1">
    <property type="nucleotide sequence ID" value="XM_026415704.2"/>
</dbReference>
<evidence type="ECO:0000256" key="3">
    <source>
        <dbReference type="PROSITE-ProRule" id="PRU00339"/>
    </source>
</evidence>
<dbReference type="KEGG" id="foc:113201787"/>
<name>A0A6J1RQW7_FRAOC</name>
<feature type="compositionally biased region" description="Polar residues" evidence="4">
    <location>
        <begin position="2752"/>
        <end position="2779"/>
    </location>
</feature>
<gene>
    <name evidence="6 7" type="primary">LOC113201787</name>
</gene>
<dbReference type="PROSITE" id="PS50005">
    <property type="entry name" value="TPR"/>
    <property type="match status" value="1"/>
</dbReference>
<feature type="compositionally biased region" description="Polar residues" evidence="4">
    <location>
        <begin position="2830"/>
        <end position="2854"/>
    </location>
</feature>
<dbReference type="SMART" id="SM00028">
    <property type="entry name" value="TPR"/>
    <property type="match status" value="3"/>
</dbReference>
<dbReference type="InterPro" id="IPR033053">
    <property type="entry name" value="Hir3/CABIN1"/>
</dbReference>
<evidence type="ECO:0000256" key="4">
    <source>
        <dbReference type="SAM" id="MobiDB-lite"/>
    </source>
</evidence>
<feature type="compositionally biased region" description="Low complexity" evidence="4">
    <location>
        <begin position="2634"/>
        <end position="2645"/>
    </location>
</feature>
<feature type="compositionally biased region" description="Basic and acidic residues" evidence="4">
    <location>
        <begin position="924"/>
        <end position="933"/>
    </location>
</feature>
<feature type="compositionally biased region" description="Low complexity" evidence="4">
    <location>
        <begin position="2656"/>
        <end position="2672"/>
    </location>
</feature>
<feature type="compositionally biased region" description="Acidic residues" evidence="4">
    <location>
        <begin position="352"/>
        <end position="364"/>
    </location>
</feature>
<keyword evidence="2" id="KW-0539">Nucleus</keyword>
<feature type="region of interest" description="Disordered" evidence="4">
    <location>
        <begin position="2173"/>
        <end position="2237"/>
    </location>
</feature>
<feature type="region of interest" description="Disordered" evidence="4">
    <location>
        <begin position="1890"/>
        <end position="1916"/>
    </location>
</feature>
<feature type="region of interest" description="Disordered" evidence="4">
    <location>
        <begin position="1944"/>
        <end position="1974"/>
    </location>
</feature>
<feature type="region of interest" description="Disordered" evidence="4">
    <location>
        <begin position="2610"/>
        <end position="2691"/>
    </location>
</feature>
<feature type="compositionally biased region" description="Basic and acidic residues" evidence="4">
    <location>
        <begin position="2208"/>
        <end position="2218"/>
    </location>
</feature>
<dbReference type="GO" id="GO:0006325">
    <property type="term" value="P:chromatin organization"/>
    <property type="evidence" value="ECO:0007669"/>
    <property type="project" value="InterPro"/>
</dbReference>
<dbReference type="GO" id="GO:0031491">
    <property type="term" value="F:nucleosome binding"/>
    <property type="evidence" value="ECO:0007669"/>
    <property type="project" value="TreeGrafter"/>
</dbReference>
<feature type="region of interest" description="Disordered" evidence="4">
    <location>
        <begin position="2827"/>
        <end position="2878"/>
    </location>
</feature>
<feature type="compositionally biased region" description="Basic and acidic residues" evidence="4">
    <location>
        <begin position="1962"/>
        <end position="1972"/>
    </location>
</feature>
<dbReference type="PANTHER" id="PTHR15502">
    <property type="entry name" value="CALCINEURIN-BINDING PROTEIN CABIN 1-RELATED"/>
    <property type="match status" value="1"/>
</dbReference>
<organism evidence="5 6">
    <name type="scientific">Frankliniella occidentalis</name>
    <name type="common">Western flower thrips</name>
    <name type="synonym">Euthrips occidentalis</name>
    <dbReference type="NCBI Taxonomy" id="133901"/>
    <lineage>
        <taxon>Eukaryota</taxon>
        <taxon>Metazoa</taxon>
        <taxon>Ecdysozoa</taxon>
        <taxon>Arthropoda</taxon>
        <taxon>Hexapoda</taxon>
        <taxon>Insecta</taxon>
        <taxon>Pterygota</taxon>
        <taxon>Neoptera</taxon>
        <taxon>Paraneoptera</taxon>
        <taxon>Thysanoptera</taxon>
        <taxon>Terebrantia</taxon>
        <taxon>Thripoidea</taxon>
        <taxon>Thripidae</taxon>
        <taxon>Frankliniella</taxon>
    </lineage>
</organism>
<feature type="compositionally biased region" description="Polar residues" evidence="4">
    <location>
        <begin position="913"/>
        <end position="923"/>
    </location>
</feature>
<feature type="compositionally biased region" description="Polar residues" evidence="4">
    <location>
        <begin position="2220"/>
        <end position="2232"/>
    </location>
</feature>
<evidence type="ECO:0000313" key="5">
    <source>
        <dbReference type="Proteomes" id="UP000504606"/>
    </source>
</evidence>
<evidence type="ECO:0000256" key="1">
    <source>
        <dbReference type="ARBA" id="ARBA00004123"/>
    </source>
</evidence>
<dbReference type="RefSeq" id="XP_052129775.1">
    <property type="nucleotide sequence ID" value="XM_052273815.1"/>
</dbReference>
<dbReference type="GO" id="GO:0005634">
    <property type="term" value="C:nucleus"/>
    <property type="evidence" value="ECO:0007669"/>
    <property type="project" value="UniProtKB-SubCell"/>
</dbReference>
<feature type="region of interest" description="Disordered" evidence="4">
    <location>
        <begin position="913"/>
        <end position="949"/>
    </location>
</feature>
<feature type="region of interest" description="Disordered" evidence="4">
    <location>
        <begin position="1830"/>
        <end position="1851"/>
    </location>
</feature>